<dbReference type="EMBL" id="NIVC01004577">
    <property type="protein sequence ID" value="PAA47094.1"/>
    <property type="molecule type" value="Genomic_DNA"/>
</dbReference>
<sequence length="129" mass="14570">MSNRSPLMQLALLALLFCSTAIVQAESEIDDDDVADLLSTARDGSMEEDTFLPSSTAKRGTTFRWGKRQSGVFRWGKRPSGVFRWGKRPSGVFRWGKRPSGVFRWGKRQSGVFRWGKRSPILDGEVEND</sequence>
<accession>A0A267ENZ8</accession>
<name>A0A267ENZ8_9PLAT</name>
<gene>
    <name evidence="3" type="ORF">BOX15_Mlig026077g1</name>
    <name evidence="2" type="ORF">BOX15_Mlig026077g2</name>
</gene>
<reference evidence="3 4" key="1">
    <citation type="submission" date="2017-06" db="EMBL/GenBank/DDBJ databases">
        <title>A platform for efficient transgenesis in Macrostomum lignano, a flatworm model organism for stem cell research.</title>
        <authorList>
            <person name="Berezikov E."/>
        </authorList>
    </citation>
    <scope>NUCLEOTIDE SEQUENCE [LARGE SCALE GENOMIC DNA]</scope>
    <source>
        <strain evidence="3">DV1</strain>
        <tissue evidence="3">Whole organism</tissue>
    </source>
</reference>
<protein>
    <submittedName>
        <fullName evidence="3">Uncharacterized protein</fullName>
    </submittedName>
</protein>
<organism evidence="3 4">
    <name type="scientific">Macrostomum lignano</name>
    <dbReference type="NCBI Taxonomy" id="282301"/>
    <lineage>
        <taxon>Eukaryota</taxon>
        <taxon>Metazoa</taxon>
        <taxon>Spiralia</taxon>
        <taxon>Lophotrochozoa</taxon>
        <taxon>Platyhelminthes</taxon>
        <taxon>Rhabditophora</taxon>
        <taxon>Macrostomorpha</taxon>
        <taxon>Macrostomida</taxon>
        <taxon>Macrostomidae</taxon>
        <taxon>Macrostomum</taxon>
    </lineage>
</organism>
<comment type="caution">
    <text evidence="3">The sequence shown here is derived from an EMBL/GenBank/DDBJ whole genome shotgun (WGS) entry which is preliminary data.</text>
</comment>
<dbReference type="AlphaFoldDB" id="A0A267ENZ8"/>
<evidence type="ECO:0000313" key="2">
    <source>
        <dbReference type="EMBL" id="PAA47094.1"/>
    </source>
</evidence>
<evidence type="ECO:0000313" key="3">
    <source>
        <dbReference type="EMBL" id="PAA62704.1"/>
    </source>
</evidence>
<feature type="signal peptide" evidence="1">
    <location>
        <begin position="1"/>
        <end position="25"/>
    </location>
</feature>
<proteinExistence type="predicted"/>
<evidence type="ECO:0000256" key="1">
    <source>
        <dbReference type="SAM" id="SignalP"/>
    </source>
</evidence>
<dbReference type="EMBL" id="NIVC01001908">
    <property type="protein sequence ID" value="PAA62704.1"/>
    <property type="molecule type" value="Genomic_DNA"/>
</dbReference>
<evidence type="ECO:0000313" key="4">
    <source>
        <dbReference type="Proteomes" id="UP000215902"/>
    </source>
</evidence>
<keyword evidence="1" id="KW-0732">Signal</keyword>
<dbReference type="OrthoDB" id="10017242at2759"/>
<dbReference type="Proteomes" id="UP000215902">
    <property type="component" value="Unassembled WGS sequence"/>
</dbReference>
<keyword evidence="4" id="KW-1185">Reference proteome</keyword>
<feature type="chain" id="PRO_5011916039" evidence="1">
    <location>
        <begin position="26"/>
        <end position="129"/>
    </location>
</feature>